<evidence type="ECO:0000313" key="16">
    <source>
        <dbReference type="EMBL" id="CRY77815.1"/>
    </source>
</evidence>
<dbReference type="Proteomes" id="UP000057820">
    <property type="component" value="Chromosome 1"/>
</dbReference>
<dbReference type="GO" id="GO:0005886">
    <property type="term" value="C:plasma membrane"/>
    <property type="evidence" value="ECO:0007669"/>
    <property type="project" value="UniProtKB-SubCell"/>
</dbReference>
<evidence type="ECO:0000256" key="6">
    <source>
        <dbReference type="ARBA" id="ARBA00022679"/>
    </source>
</evidence>
<dbReference type="Gene3D" id="3.40.50.300">
    <property type="entry name" value="P-loop containing nucleotide triphosphate hydrolases"/>
    <property type="match status" value="1"/>
</dbReference>
<evidence type="ECO:0000256" key="13">
    <source>
        <dbReference type="ARBA" id="ARBA00023136"/>
    </source>
</evidence>
<evidence type="ECO:0000313" key="17">
    <source>
        <dbReference type="Proteomes" id="UP000057820"/>
    </source>
</evidence>
<evidence type="ECO:0000256" key="8">
    <source>
        <dbReference type="ARBA" id="ARBA00022741"/>
    </source>
</evidence>
<dbReference type="Pfam" id="PF02702">
    <property type="entry name" value="KdpD"/>
    <property type="match status" value="1"/>
</dbReference>
<evidence type="ECO:0000259" key="15">
    <source>
        <dbReference type="PROSITE" id="PS50109"/>
    </source>
</evidence>
<dbReference type="SUPFAM" id="SSF52402">
    <property type="entry name" value="Adenine nucleotide alpha hydrolases-like"/>
    <property type="match status" value="1"/>
</dbReference>
<evidence type="ECO:0000256" key="3">
    <source>
        <dbReference type="ARBA" id="ARBA00004236"/>
    </source>
</evidence>
<dbReference type="CDD" id="cd00082">
    <property type="entry name" value="HisKA"/>
    <property type="match status" value="1"/>
</dbReference>
<feature type="transmembrane region" description="Helical" evidence="14">
    <location>
        <begin position="379"/>
        <end position="400"/>
    </location>
</feature>
<dbReference type="PANTHER" id="PTHR45569:SF1">
    <property type="entry name" value="SENSOR PROTEIN KDPD"/>
    <property type="match status" value="1"/>
</dbReference>
<dbReference type="CDD" id="cd00075">
    <property type="entry name" value="HATPase"/>
    <property type="match status" value="1"/>
</dbReference>
<dbReference type="SUPFAM" id="SSF55874">
    <property type="entry name" value="ATPase domain of HSP90 chaperone/DNA topoisomerase II/histidine kinase"/>
    <property type="match status" value="1"/>
</dbReference>
<organism evidence="16 17">
    <name type="scientific">Nocardia farcinica</name>
    <dbReference type="NCBI Taxonomy" id="37329"/>
    <lineage>
        <taxon>Bacteria</taxon>
        <taxon>Bacillati</taxon>
        <taxon>Actinomycetota</taxon>
        <taxon>Actinomycetes</taxon>
        <taxon>Mycobacteriales</taxon>
        <taxon>Nocardiaceae</taxon>
        <taxon>Nocardia</taxon>
    </lineage>
</organism>
<dbReference type="InterPro" id="IPR004358">
    <property type="entry name" value="Sig_transdc_His_kin-like_C"/>
</dbReference>
<dbReference type="Gene3D" id="3.40.50.620">
    <property type="entry name" value="HUPs"/>
    <property type="match status" value="1"/>
</dbReference>
<feature type="domain" description="Histidine kinase" evidence="15">
    <location>
        <begin position="618"/>
        <end position="823"/>
    </location>
</feature>
<keyword evidence="8" id="KW-0547">Nucleotide-binding</keyword>
<keyword evidence="13 14" id="KW-0472">Membrane</keyword>
<proteinExistence type="predicted"/>
<dbReference type="SMART" id="SM00388">
    <property type="entry name" value="HisKA"/>
    <property type="match status" value="1"/>
</dbReference>
<dbReference type="Pfam" id="PF00582">
    <property type="entry name" value="Usp"/>
    <property type="match status" value="1"/>
</dbReference>
<dbReference type="AlphaFoldDB" id="A0A0H5NPL1"/>
<evidence type="ECO:0000256" key="2">
    <source>
        <dbReference type="ARBA" id="ARBA00004141"/>
    </source>
</evidence>
<evidence type="ECO:0000256" key="9">
    <source>
        <dbReference type="ARBA" id="ARBA00022777"/>
    </source>
</evidence>
<dbReference type="EC" id="2.7.13.3" evidence="4"/>
<evidence type="ECO:0000256" key="1">
    <source>
        <dbReference type="ARBA" id="ARBA00000085"/>
    </source>
</evidence>
<dbReference type="Pfam" id="PF02518">
    <property type="entry name" value="HATPase_c"/>
    <property type="match status" value="1"/>
</dbReference>
<dbReference type="GO" id="GO:0005524">
    <property type="term" value="F:ATP binding"/>
    <property type="evidence" value="ECO:0007669"/>
    <property type="project" value="UniProtKB-KW"/>
</dbReference>
<dbReference type="PROSITE" id="PS50109">
    <property type="entry name" value="HIS_KIN"/>
    <property type="match status" value="1"/>
</dbReference>
<dbReference type="PANTHER" id="PTHR45569">
    <property type="entry name" value="SENSOR PROTEIN KDPD"/>
    <property type="match status" value="1"/>
</dbReference>
<dbReference type="Pfam" id="PF00512">
    <property type="entry name" value="HisKA"/>
    <property type="match status" value="1"/>
</dbReference>
<keyword evidence="6 16" id="KW-0808">Transferase</keyword>
<dbReference type="FunFam" id="3.40.50.300:FF:000483">
    <property type="entry name" value="Sensor histidine kinase KdpD"/>
    <property type="match status" value="1"/>
</dbReference>
<dbReference type="PRINTS" id="PR00344">
    <property type="entry name" value="BCTRLSENSOR"/>
</dbReference>
<dbReference type="GO" id="GO:0005737">
    <property type="term" value="C:cytoplasm"/>
    <property type="evidence" value="ECO:0007669"/>
    <property type="project" value="UniProtKB-ARBA"/>
</dbReference>
<dbReference type="KEGG" id="nfr:ERS450000_02606"/>
<keyword evidence="9" id="KW-0418">Kinase</keyword>
<evidence type="ECO:0000256" key="5">
    <source>
        <dbReference type="ARBA" id="ARBA00022553"/>
    </source>
</evidence>
<keyword evidence="7 14" id="KW-0812">Transmembrane</keyword>
<dbReference type="FunFam" id="3.40.50.620:FF:000112">
    <property type="entry name" value="Sensor histidine kinase KdpD"/>
    <property type="match status" value="1"/>
</dbReference>
<keyword evidence="11 14" id="KW-1133">Transmembrane helix</keyword>
<gene>
    <name evidence="16" type="primary">kdpD</name>
    <name evidence="16" type="ORF">ERS450000_02606</name>
</gene>
<dbReference type="Gene3D" id="1.10.287.130">
    <property type="match status" value="1"/>
</dbReference>
<evidence type="ECO:0000256" key="14">
    <source>
        <dbReference type="SAM" id="Phobius"/>
    </source>
</evidence>
<accession>A0A0H5NPL1</accession>
<dbReference type="InterPro" id="IPR014729">
    <property type="entry name" value="Rossmann-like_a/b/a_fold"/>
</dbReference>
<keyword evidence="5" id="KW-0597">Phosphoprotein</keyword>
<keyword evidence="10" id="KW-0067">ATP-binding</keyword>
<name>A0A0H5NPL1_NOCFR</name>
<comment type="subcellular location">
    <subcellularLocation>
        <location evidence="3">Cell membrane</location>
    </subcellularLocation>
    <subcellularLocation>
        <location evidence="2">Membrane</location>
        <topology evidence="2">Multi-pass membrane protein</topology>
    </subcellularLocation>
</comment>
<evidence type="ECO:0000256" key="4">
    <source>
        <dbReference type="ARBA" id="ARBA00012438"/>
    </source>
</evidence>
<dbReference type="SMART" id="SM00387">
    <property type="entry name" value="HATPase_c"/>
    <property type="match status" value="1"/>
</dbReference>
<dbReference type="SUPFAM" id="SSF47384">
    <property type="entry name" value="Homodimeric domain of signal transducing histidine kinase"/>
    <property type="match status" value="1"/>
</dbReference>
<dbReference type="InterPro" id="IPR025201">
    <property type="entry name" value="KdpD_TM"/>
</dbReference>
<dbReference type="InterPro" id="IPR036097">
    <property type="entry name" value="HisK_dim/P_sf"/>
</dbReference>
<feature type="transmembrane region" description="Helical" evidence="14">
    <location>
        <begin position="455"/>
        <end position="475"/>
    </location>
</feature>
<dbReference type="GO" id="GO:0000155">
    <property type="term" value="F:phosphorelay sensor kinase activity"/>
    <property type="evidence" value="ECO:0007669"/>
    <property type="project" value="InterPro"/>
</dbReference>
<dbReference type="InterPro" id="IPR003852">
    <property type="entry name" value="Sig_transdc_His_kinase_KdpD_N"/>
</dbReference>
<dbReference type="Pfam" id="PF13493">
    <property type="entry name" value="DUF4118"/>
    <property type="match status" value="1"/>
</dbReference>
<protein>
    <recommendedName>
        <fullName evidence="4">histidine kinase</fullName>
        <ecNumber evidence="4">2.7.13.3</ecNumber>
    </recommendedName>
</protein>
<sequence length="828" mass="87503">MSTSDAPAPRRGRLRIYLGAAPGAGKTYAMLGEAHRRIARGGDVVVAIVNTHGRPRTEEQLAGLEVVPPRRITYRGVEFEELDLDAVLARRPAVALVDELAHTNVPGSRHAKRWQDVAELLAAGIDVLSTVNIQHLESLADVVEQITGVAQRERIPDAVVRRAEQIELVDITPQALRRRLAHGNVYAPEKVDAALRNYFREGNLTALREIALLWLADQVDLALAKYRGEHAITDTWEARERVVVAVTGGPESETLVRRASRIAAKAGADLLVVHVVRGDGLTTPEMGAVRELAAGLGADVHSVVGDDVPATLLDFARQVNATQLVVGTSRRSRWARILDEGIGAAVVRDSGKIDVHMVTHEHRVRGPRPALLGRHDRRLAAWLAAFLIPVAATAVMAAIVRLTGTAGLNALFFVAVLAVALFGGVGPAIVAALLSGLLLNYFFTEPLYSLTIAEPANFVTTVVLLVVAVAVAALVDTAAVRAREAGSAAREAELLALFAGAVLRGADVPALLEKVRETYAQRGVSLVRLDGDRVEVLGTAGAEPPSTPAAADTRGDVEDSPYALLLAGPRLRPRDRRVLTAVAGQAAGLVRQRELAAEAARAAMLAETDRLRRLLLSAVSHDLRTPLAAVKAAAAGLRSTDVEFSPEDTAELLATIEESTDQLTRLVTNLLDSSRLAAGVVTPEPRPVYVDEVVHSALLSLGVDAGERLTLELGDTLVRADATLLERVLANLLDNALRYAPDGPIRVCATNSGERTTVTVADHGPGLDSGVTAFPRTGDQRTGGAGLGLVVARGFVEAMGGTLTAAETPGGGTTMIIDLPAVSTEAPA</sequence>
<dbReference type="InterPro" id="IPR038318">
    <property type="entry name" value="KdpD_sf"/>
</dbReference>
<dbReference type="InterPro" id="IPR003661">
    <property type="entry name" value="HisK_dim/P_dom"/>
</dbReference>
<dbReference type="RefSeq" id="WP_060592738.1">
    <property type="nucleotide sequence ID" value="NZ_CP031418.1"/>
</dbReference>
<evidence type="ECO:0000256" key="12">
    <source>
        <dbReference type="ARBA" id="ARBA00023012"/>
    </source>
</evidence>
<reference evidence="17" key="1">
    <citation type="submission" date="2015-03" db="EMBL/GenBank/DDBJ databases">
        <authorList>
            <consortium name="Pathogen Informatics"/>
        </authorList>
    </citation>
    <scope>NUCLEOTIDE SEQUENCE [LARGE SCALE GENOMIC DNA]</scope>
    <source>
        <strain evidence="17">NCTC11134</strain>
    </source>
</reference>
<comment type="catalytic activity">
    <reaction evidence="1">
        <text>ATP + protein L-histidine = ADP + protein N-phospho-L-histidine.</text>
        <dbReference type="EC" id="2.7.13.3"/>
    </reaction>
</comment>
<evidence type="ECO:0000256" key="11">
    <source>
        <dbReference type="ARBA" id="ARBA00022989"/>
    </source>
</evidence>
<dbReference type="InterPro" id="IPR036890">
    <property type="entry name" value="HATPase_C_sf"/>
</dbReference>
<dbReference type="Gene3D" id="1.20.120.620">
    <property type="entry name" value="Backbone structure of the membrane domain of e. Coli histidine kinase receptor kdpd"/>
    <property type="match status" value="1"/>
</dbReference>
<dbReference type="InterPro" id="IPR003594">
    <property type="entry name" value="HATPase_dom"/>
</dbReference>
<dbReference type="InterPro" id="IPR006016">
    <property type="entry name" value="UspA"/>
</dbReference>
<dbReference type="Gene3D" id="3.30.565.10">
    <property type="entry name" value="Histidine kinase-like ATPase, C-terminal domain"/>
    <property type="match status" value="1"/>
</dbReference>
<feature type="transmembrane region" description="Helical" evidence="14">
    <location>
        <begin position="412"/>
        <end position="443"/>
    </location>
</feature>
<keyword evidence="12" id="KW-0902">Two-component regulatory system</keyword>
<evidence type="ECO:0000256" key="7">
    <source>
        <dbReference type="ARBA" id="ARBA00022692"/>
    </source>
</evidence>
<evidence type="ECO:0000256" key="10">
    <source>
        <dbReference type="ARBA" id="ARBA00022840"/>
    </source>
</evidence>
<dbReference type="EMBL" id="LN868938">
    <property type="protein sequence ID" value="CRY77815.1"/>
    <property type="molecule type" value="Genomic_DNA"/>
</dbReference>
<dbReference type="InterPro" id="IPR052023">
    <property type="entry name" value="Histidine_kinase_KdpD"/>
</dbReference>
<dbReference type="InterPro" id="IPR027417">
    <property type="entry name" value="P-loop_NTPase"/>
</dbReference>
<dbReference type="InterPro" id="IPR005467">
    <property type="entry name" value="His_kinase_dom"/>
</dbReference>